<dbReference type="Proteomes" id="UP001212997">
    <property type="component" value="Unassembled WGS sequence"/>
</dbReference>
<gene>
    <name evidence="7" type="ORF">NLI96_g2941</name>
</gene>
<comment type="caution">
    <text evidence="7">The sequence shown here is derived from an EMBL/GenBank/DDBJ whole genome shotgun (WGS) entry which is preliminary data.</text>
</comment>
<keyword evidence="3 6" id="KW-1133">Transmembrane helix</keyword>
<keyword evidence="8" id="KW-1185">Reference proteome</keyword>
<evidence type="ECO:0000256" key="6">
    <source>
        <dbReference type="SAM" id="Phobius"/>
    </source>
</evidence>
<sequence>MSSLLRFLPSAQKHPEASSQPEYIDAATEKSSIEKRKGEDASLKTTVVDASDQDPDLNPGTLTFEEDASGGMGRHLGVFSCTLLIVGKIIGTGIFSTPSSILGSVGSVGASLMIWVLGGAMSFCGLCVWLEFGTMFPRSGGEKVYLEAVYKKPKHLATLFFAANAILLGFTAAGCIVFARNVLIAAGKEATRWNSRGIAVGVIVFATLLHGLTPRFGVYVMNGLSMFKVVILLFVVITGWVVLSGNTSVEDPHINFRHAFEGSSTSSNDYATATFKVLFAYAGWSNVNFVLNNVKDPVRTLKIAAPLGLSICTVFYLLANVAYFAAASKEEILHSGVTVSALFFRKVFGEAATRALSVFVALRYSSLLLFMASINTTFRSALGNVVTVTFATARVNQELAKEGIPLPFGNRFWASNWPTGKAPIPGLIIHLIPSLIVILAPPPDVAYPFILNVEGYPQQIINFLIVIGLFYLRWHKPNAHRPFKVWWPLAVFFLAASTFLLVAPFLRPANGVGDTPPLPYYLVGNWGALLGCVEDRVAEGVWVRVCPKENDVEGWDGDYFGMSE</sequence>
<organism evidence="7 8">
    <name type="scientific">Meripilus lineatus</name>
    <dbReference type="NCBI Taxonomy" id="2056292"/>
    <lineage>
        <taxon>Eukaryota</taxon>
        <taxon>Fungi</taxon>
        <taxon>Dikarya</taxon>
        <taxon>Basidiomycota</taxon>
        <taxon>Agaricomycotina</taxon>
        <taxon>Agaricomycetes</taxon>
        <taxon>Polyporales</taxon>
        <taxon>Meripilaceae</taxon>
        <taxon>Meripilus</taxon>
    </lineage>
</organism>
<protein>
    <recommendedName>
        <fullName evidence="9">High affinity methionine permease</fullName>
    </recommendedName>
</protein>
<evidence type="ECO:0000256" key="3">
    <source>
        <dbReference type="ARBA" id="ARBA00022989"/>
    </source>
</evidence>
<evidence type="ECO:0000256" key="4">
    <source>
        <dbReference type="ARBA" id="ARBA00023136"/>
    </source>
</evidence>
<proteinExistence type="predicted"/>
<evidence type="ECO:0000256" key="1">
    <source>
        <dbReference type="ARBA" id="ARBA00004141"/>
    </source>
</evidence>
<dbReference type="PANTHER" id="PTHR11785:SF382">
    <property type="entry name" value="LOW-AFFINITY METHIONINE PERMEASE"/>
    <property type="match status" value="1"/>
</dbReference>
<dbReference type="EMBL" id="JANAWD010000070">
    <property type="protein sequence ID" value="KAJ3488284.1"/>
    <property type="molecule type" value="Genomic_DNA"/>
</dbReference>
<feature type="transmembrane region" description="Helical" evidence="6">
    <location>
        <begin position="224"/>
        <end position="243"/>
    </location>
</feature>
<evidence type="ECO:0000256" key="2">
    <source>
        <dbReference type="ARBA" id="ARBA00022692"/>
    </source>
</evidence>
<dbReference type="InterPro" id="IPR050598">
    <property type="entry name" value="AminoAcid_Transporter"/>
</dbReference>
<evidence type="ECO:0000256" key="5">
    <source>
        <dbReference type="SAM" id="MobiDB-lite"/>
    </source>
</evidence>
<evidence type="ECO:0000313" key="7">
    <source>
        <dbReference type="EMBL" id="KAJ3488284.1"/>
    </source>
</evidence>
<evidence type="ECO:0008006" key="9">
    <source>
        <dbReference type="Google" id="ProtNLM"/>
    </source>
</evidence>
<feature type="transmembrane region" description="Helical" evidence="6">
    <location>
        <begin position="486"/>
        <end position="506"/>
    </location>
</feature>
<dbReference type="Gene3D" id="1.20.1740.10">
    <property type="entry name" value="Amino acid/polyamine transporter I"/>
    <property type="match status" value="1"/>
</dbReference>
<feature type="transmembrane region" description="Helical" evidence="6">
    <location>
        <begin position="193"/>
        <end position="212"/>
    </location>
</feature>
<reference evidence="7" key="1">
    <citation type="submission" date="2022-07" db="EMBL/GenBank/DDBJ databases">
        <title>Genome Sequence of Physisporinus lineatus.</title>
        <authorList>
            <person name="Buettner E."/>
        </authorList>
    </citation>
    <scope>NUCLEOTIDE SEQUENCE</scope>
    <source>
        <strain evidence="7">VT162</strain>
    </source>
</reference>
<feature type="transmembrane region" description="Helical" evidence="6">
    <location>
        <begin position="303"/>
        <end position="326"/>
    </location>
</feature>
<evidence type="ECO:0000313" key="8">
    <source>
        <dbReference type="Proteomes" id="UP001212997"/>
    </source>
</evidence>
<dbReference type="PANTHER" id="PTHR11785">
    <property type="entry name" value="AMINO ACID TRANSPORTER"/>
    <property type="match status" value="1"/>
</dbReference>
<comment type="subcellular location">
    <subcellularLocation>
        <location evidence="1">Membrane</location>
        <topology evidence="1">Multi-pass membrane protein</topology>
    </subcellularLocation>
</comment>
<feature type="transmembrane region" description="Helical" evidence="6">
    <location>
        <begin position="76"/>
        <end position="96"/>
    </location>
</feature>
<feature type="transmembrane region" description="Helical" evidence="6">
    <location>
        <begin position="270"/>
        <end position="291"/>
    </location>
</feature>
<feature type="compositionally biased region" description="Basic and acidic residues" evidence="5">
    <location>
        <begin position="27"/>
        <end position="42"/>
    </location>
</feature>
<name>A0AAD5V998_9APHY</name>
<feature type="transmembrane region" description="Helical" evidence="6">
    <location>
        <begin position="108"/>
        <end position="130"/>
    </location>
</feature>
<keyword evidence="4 6" id="KW-0472">Membrane</keyword>
<dbReference type="GO" id="GO:0016020">
    <property type="term" value="C:membrane"/>
    <property type="evidence" value="ECO:0007669"/>
    <property type="project" value="UniProtKB-SubCell"/>
</dbReference>
<dbReference type="Pfam" id="PF13520">
    <property type="entry name" value="AA_permease_2"/>
    <property type="match status" value="1"/>
</dbReference>
<dbReference type="InterPro" id="IPR002293">
    <property type="entry name" value="AA/rel_permease1"/>
</dbReference>
<feature type="transmembrane region" description="Helical" evidence="6">
    <location>
        <begin position="159"/>
        <end position="181"/>
    </location>
</feature>
<feature type="transmembrane region" description="Helical" evidence="6">
    <location>
        <begin position="456"/>
        <end position="474"/>
    </location>
</feature>
<dbReference type="AlphaFoldDB" id="A0AAD5V998"/>
<keyword evidence="2 6" id="KW-0812">Transmembrane</keyword>
<accession>A0AAD5V998</accession>
<feature type="region of interest" description="Disordered" evidence="5">
    <location>
        <begin position="1"/>
        <end position="64"/>
    </location>
</feature>
<dbReference type="GO" id="GO:0015179">
    <property type="term" value="F:L-amino acid transmembrane transporter activity"/>
    <property type="evidence" value="ECO:0007669"/>
    <property type="project" value="TreeGrafter"/>
</dbReference>
<feature type="transmembrane region" description="Helical" evidence="6">
    <location>
        <begin position="355"/>
        <end position="374"/>
    </location>
</feature>